<reference evidence="12 13" key="1">
    <citation type="submission" date="2021-08" db="EMBL/GenBank/DDBJ databases">
        <authorList>
            <person name="Zhang D."/>
            <person name="Zhang A."/>
            <person name="Wang L."/>
        </authorList>
    </citation>
    <scope>NUCLEOTIDE SEQUENCE [LARGE SCALE GENOMIC DNA]</scope>
    <source>
        <strain evidence="12 13">WL0086</strain>
    </source>
</reference>
<evidence type="ECO:0000259" key="10">
    <source>
        <dbReference type="PROSITE" id="PS50110"/>
    </source>
</evidence>
<evidence type="ECO:0000259" key="11">
    <source>
        <dbReference type="PROSITE" id="PS51755"/>
    </source>
</evidence>
<evidence type="ECO:0000256" key="1">
    <source>
        <dbReference type="ARBA" id="ARBA00004496"/>
    </source>
</evidence>
<proteinExistence type="predicted"/>
<accession>A0ABZ1CEB4</accession>
<dbReference type="Gene3D" id="1.10.10.10">
    <property type="entry name" value="Winged helix-like DNA-binding domain superfamily/Winged helix DNA-binding domain"/>
    <property type="match status" value="1"/>
</dbReference>
<evidence type="ECO:0000313" key="13">
    <source>
        <dbReference type="Proteomes" id="UP000738431"/>
    </source>
</evidence>
<dbReference type="Pfam" id="PF00486">
    <property type="entry name" value="Trans_reg_C"/>
    <property type="match status" value="1"/>
</dbReference>
<dbReference type="InterPro" id="IPR001789">
    <property type="entry name" value="Sig_transdc_resp-reg_receiver"/>
</dbReference>
<evidence type="ECO:0000256" key="6">
    <source>
        <dbReference type="ARBA" id="ARBA00023125"/>
    </source>
</evidence>
<dbReference type="EMBL" id="CP139781">
    <property type="protein sequence ID" value="WRQ90027.1"/>
    <property type="molecule type" value="Genomic_DNA"/>
</dbReference>
<dbReference type="PROSITE" id="PS50110">
    <property type="entry name" value="RESPONSE_REGULATORY"/>
    <property type="match status" value="1"/>
</dbReference>
<evidence type="ECO:0000256" key="4">
    <source>
        <dbReference type="ARBA" id="ARBA00023012"/>
    </source>
</evidence>
<evidence type="ECO:0000313" key="12">
    <source>
        <dbReference type="EMBL" id="WRQ90027.1"/>
    </source>
</evidence>
<reference evidence="12 13" key="2">
    <citation type="submission" date="2023-12" db="EMBL/GenBank/DDBJ databases">
        <title>Description of an unclassified Opitutus bacterium of Verrucomicrobiota.</title>
        <authorList>
            <person name="Zhang D.-F."/>
        </authorList>
    </citation>
    <scope>NUCLEOTIDE SEQUENCE [LARGE SCALE GENOMIC DNA]</scope>
    <source>
        <strain evidence="12 13">WL0086</strain>
    </source>
</reference>
<dbReference type="PANTHER" id="PTHR48111:SF39">
    <property type="entry name" value="TRANSCRIPTIONAL REGULATORY PROTEIN CPXR"/>
    <property type="match status" value="1"/>
</dbReference>
<feature type="domain" description="OmpR/PhoB-type" evidence="11">
    <location>
        <begin position="152"/>
        <end position="251"/>
    </location>
</feature>
<protein>
    <submittedName>
        <fullName evidence="12">Response regulator transcription factor</fullName>
    </submittedName>
</protein>
<evidence type="ECO:0000256" key="9">
    <source>
        <dbReference type="PROSITE-ProRule" id="PRU01091"/>
    </source>
</evidence>
<dbReference type="InterPro" id="IPR011006">
    <property type="entry name" value="CheY-like_superfamily"/>
</dbReference>
<feature type="domain" description="Response regulatory" evidence="10">
    <location>
        <begin position="15"/>
        <end position="130"/>
    </location>
</feature>
<evidence type="ECO:0000256" key="8">
    <source>
        <dbReference type="PROSITE-ProRule" id="PRU00169"/>
    </source>
</evidence>
<evidence type="ECO:0000256" key="7">
    <source>
        <dbReference type="ARBA" id="ARBA00023163"/>
    </source>
</evidence>
<dbReference type="Gene3D" id="6.10.250.690">
    <property type="match status" value="1"/>
</dbReference>
<evidence type="ECO:0000256" key="2">
    <source>
        <dbReference type="ARBA" id="ARBA00022490"/>
    </source>
</evidence>
<evidence type="ECO:0000256" key="3">
    <source>
        <dbReference type="ARBA" id="ARBA00022553"/>
    </source>
</evidence>
<dbReference type="Proteomes" id="UP000738431">
    <property type="component" value="Chromosome"/>
</dbReference>
<dbReference type="InterPro" id="IPR016032">
    <property type="entry name" value="Sig_transdc_resp-reg_C-effctor"/>
</dbReference>
<dbReference type="InterPro" id="IPR036388">
    <property type="entry name" value="WH-like_DNA-bd_sf"/>
</dbReference>
<keyword evidence="13" id="KW-1185">Reference proteome</keyword>
<gene>
    <name evidence="12" type="ORF">K1X11_011465</name>
</gene>
<keyword evidence="6 9" id="KW-0238">DNA-binding</keyword>
<dbReference type="InterPro" id="IPR039420">
    <property type="entry name" value="WalR-like"/>
</dbReference>
<dbReference type="CDD" id="cd00383">
    <property type="entry name" value="trans_reg_C"/>
    <property type="match status" value="1"/>
</dbReference>
<dbReference type="SMART" id="SM00862">
    <property type="entry name" value="Trans_reg_C"/>
    <property type="match status" value="1"/>
</dbReference>
<feature type="modified residue" description="4-aspartylphosphate" evidence="8">
    <location>
        <position position="66"/>
    </location>
</feature>
<comment type="subcellular location">
    <subcellularLocation>
        <location evidence="1">Cytoplasm</location>
    </subcellularLocation>
</comment>
<dbReference type="InterPro" id="IPR001867">
    <property type="entry name" value="OmpR/PhoB-type_DNA-bd"/>
</dbReference>
<keyword evidence="3 8" id="KW-0597">Phosphoprotein</keyword>
<organism evidence="12 13">
    <name type="scientific">Actomonas aquatica</name>
    <dbReference type="NCBI Taxonomy" id="2866162"/>
    <lineage>
        <taxon>Bacteria</taxon>
        <taxon>Pseudomonadati</taxon>
        <taxon>Verrucomicrobiota</taxon>
        <taxon>Opitutia</taxon>
        <taxon>Opitutales</taxon>
        <taxon>Opitutaceae</taxon>
        <taxon>Actomonas</taxon>
    </lineage>
</organism>
<sequence length="266" mass="29353">MTFPGAAPTDATATRVLMIDDDRKMCRLVSDYLSPLGFAVTAVHDGPSGVERAVDAAAAWDVVLLDVMLPGLDGFEVLKRIRRHSEVPVLMLTARGDEMDRIVGLEVGADDYVPKTFSSRELLARLRAVLRRSAAREAAAAEAAGAGESATIEELVVRELRLIPEARRALLAERELELTPVEFDLLWSLVRAKGRVRSREALLDEVRERHYDVFDRSIDVHISALRKKLGDDARAPRYIRTLRSAGYMMIDPATEPDNAAGQAHKG</sequence>
<keyword evidence="7" id="KW-0804">Transcription</keyword>
<feature type="DNA-binding region" description="OmpR/PhoB-type" evidence="9">
    <location>
        <begin position="152"/>
        <end position="251"/>
    </location>
</feature>
<dbReference type="SUPFAM" id="SSF46894">
    <property type="entry name" value="C-terminal effector domain of the bipartite response regulators"/>
    <property type="match status" value="1"/>
</dbReference>
<evidence type="ECO:0000256" key="5">
    <source>
        <dbReference type="ARBA" id="ARBA00023015"/>
    </source>
</evidence>
<dbReference type="SUPFAM" id="SSF52172">
    <property type="entry name" value="CheY-like"/>
    <property type="match status" value="1"/>
</dbReference>
<keyword evidence="2" id="KW-0963">Cytoplasm</keyword>
<dbReference type="PANTHER" id="PTHR48111">
    <property type="entry name" value="REGULATOR OF RPOS"/>
    <property type="match status" value="1"/>
</dbReference>
<dbReference type="Pfam" id="PF00072">
    <property type="entry name" value="Response_reg"/>
    <property type="match status" value="1"/>
</dbReference>
<name>A0ABZ1CEB4_9BACT</name>
<dbReference type="Gene3D" id="3.40.50.2300">
    <property type="match status" value="1"/>
</dbReference>
<dbReference type="PROSITE" id="PS51755">
    <property type="entry name" value="OMPR_PHOB"/>
    <property type="match status" value="1"/>
</dbReference>
<dbReference type="SMART" id="SM00448">
    <property type="entry name" value="REC"/>
    <property type="match status" value="1"/>
</dbReference>
<keyword evidence="5" id="KW-0805">Transcription regulation</keyword>
<keyword evidence="4" id="KW-0902">Two-component regulatory system</keyword>